<evidence type="ECO:0000313" key="1">
    <source>
        <dbReference type="EMBL" id="GAG25500.1"/>
    </source>
</evidence>
<name>X0W4P2_9ZZZZ</name>
<proteinExistence type="predicted"/>
<comment type="caution">
    <text evidence="1">The sequence shown here is derived from an EMBL/GenBank/DDBJ whole genome shotgun (WGS) entry which is preliminary data.</text>
</comment>
<gene>
    <name evidence="1" type="ORF">S01H1_57306</name>
</gene>
<sequence>MVQRDALLGEVTAIITPLVEGNPNAAAHAAQIINLVKHHATQGGYAANRAGELQDAQLPGFLNDIQQYSLAQQPATTAVAPVV</sequence>
<reference evidence="1" key="1">
    <citation type="journal article" date="2014" name="Front. Microbiol.">
        <title>High frequency of phylogenetically diverse reductive dehalogenase-homologous genes in deep subseafloor sedimentary metagenomes.</title>
        <authorList>
            <person name="Kawai M."/>
            <person name="Futagami T."/>
            <person name="Toyoda A."/>
            <person name="Takaki Y."/>
            <person name="Nishi S."/>
            <person name="Hori S."/>
            <person name="Arai W."/>
            <person name="Tsubouchi T."/>
            <person name="Morono Y."/>
            <person name="Uchiyama I."/>
            <person name="Ito T."/>
            <person name="Fujiyama A."/>
            <person name="Inagaki F."/>
            <person name="Takami H."/>
        </authorList>
    </citation>
    <scope>NUCLEOTIDE SEQUENCE</scope>
    <source>
        <strain evidence="1">Expedition CK06-06</strain>
    </source>
</reference>
<protein>
    <submittedName>
        <fullName evidence="1">Uncharacterized protein</fullName>
    </submittedName>
</protein>
<dbReference type="AlphaFoldDB" id="X0W4P2"/>
<dbReference type="EMBL" id="BARS01037368">
    <property type="protein sequence ID" value="GAG25500.1"/>
    <property type="molecule type" value="Genomic_DNA"/>
</dbReference>
<organism evidence="1">
    <name type="scientific">marine sediment metagenome</name>
    <dbReference type="NCBI Taxonomy" id="412755"/>
    <lineage>
        <taxon>unclassified sequences</taxon>
        <taxon>metagenomes</taxon>
        <taxon>ecological metagenomes</taxon>
    </lineage>
</organism>
<accession>X0W4P2</accession>